<keyword evidence="3 6" id="KW-0812">Transmembrane</keyword>
<evidence type="ECO:0000256" key="2">
    <source>
        <dbReference type="ARBA" id="ARBA00022475"/>
    </source>
</evidence>
<comment type="subcellular location">
    <subcellularLocation>
        <location evidence="1">Cell membrane</location>
        <topology evidence="1">Multi-pass membrane protein</topology>
    </subcellularLocation>
</comment>
<evidence type="ECO:0000256" key="4">
    <source>
        <dbReference type="ARBA" id="ARBA00022989"/>
    </source>
</evidence>
<dbReference type="PANTHER" id="PTHR30250">
    <property type="entry name" value="PST FAMILY PREDICTED COLANIC ACID TRANSPORTER"/>
    <property type="match status" value="1"/>
</dbReference>
<keyword evidence="4 6" id="KW-1133">Transmembrane helix</keyword>
<feature type="transmembrane region" description="Helical" evidence="6">
    <location>
        <begin position="39"/>
        <end position="64"/>
    </location>
</feature>
<feature type="transmembrane region" description="Helical" evidence="6">
    <location>
        <begin position="85"/>
        <end position="104"/>
    </location>
</feature>
<proteinExistence type="predicted"/>
<accession>A0A1G1X2L9</accession>
<feature type="transmembrane region" description="Helical" evidence="6">
    <location>
        <begin position="203"/>
        <end position="226"/>
    </location>
</feature>
<feature type="transmembrane region" description="Helical" evidence="6">
    <location>
        <begin position="174"/>
        <end position="191"/>
    </location>
</feature>
<dbReference type="InterPro" id="IPR050833">
    <property type="entry name" value="Poly_Biosynth_Transport"/>
</dbReference>
<keyword evidence="5 6" id="KW-0472">Membrane</keyword>
<feature type="transmembrane region" description="Helical" evidence="6">
    <location>
        <begin position="357"/>
        <end position="377"/>
    </location>
</feature>
<dbReference type="PANTHER" id="PTHR30250:SF11">
    <property type="entry name" value="O-ANTIGEN TRANSPORTER-RELATED"/>
    <property type="match status" value="1"/>
</dbReference>
<keyword evidence="2" id="KW-1003">Cell membrane</keyword>
<evidence type="ECO:0000256" key="3">
    <source>
        <dbReference type="ARBA" id="ARBA00022692"/>
    </source>
</evidence>
<evidence type="ECO:0000313" key="8">
    <source>
        <dbReference type="Proteomes" id="UP000177528"/>
    </source>
</evidence>
<evidence type="ECO:0000256" key="6">
    <source>
        <dbReference type="SAM" id="Phobius"/>
    </source>
</evidence>
<protein>
    <submittedName>
        <fullName evidence="7">Uncharacterized protein</fullName>
    </submittedName>
</protein>
<dbReference type="Pfam" id="PF01943">
    <property type="entry name" value="Polysacc_synt"/>
    <property type="match status" value="1"/>
</dbReference>
<dbReference type="AlphaFoldDB" id="A0A1G1X2L9"/>
<comment type="caution">
    <text evidence="7">The sequence shown here is derived from an EMBL/GenBank/DDBJ whole genome shotgun (WGS) entry which is preliminary data.</text>
</comment>
<evidence type="ECO:0000256" key="5">
    <source>
        <dbReference type="ARBA" id="ARBA00023136"/>
    </source>
</evidence>
<evidence type="ECO:0000313" key="7">
    <source>
        <dbReference type="EMBL" id="OGY34194.1"/>
    </source>
</evidence>
<feature type="transmembrane region" description="Helical" evidence="6">
    <location>
        <begin position="7"/>
        <end position="27"/>
    </location>
</feature>
<feature type="transmembrane region" description="Helical" evidence="6">
    <location>
        <begin position="116"/>
        <end position="136"/>
    </location>
</feature>
<evidence type="ECO:0000256" key="1">
    <source>
        <dbReference type="ARBA" id="ARBA00004651"/>
    </source>
</evidence>
<dbReference type="GO" id="GO:0005886">
    <property type="term" value="C:plasma membrane"/>
    <property type="evidence" value="ECO:0007669"/>
    <property type="project" value="UniProtKB-SubCell"/>
</dbReference>
<reference evidence="7 8" key="1">
    <citation type="journal article" date="2016" name="Nat. Commun.">
        <title>Thousands of microbial genomes shed light on interconnected biogeochemical processes in an aquifer system.</title>
        <authorList>
            <person name="Anantharaman K."/>
            <person name="Brown C.T."/>
            <person name="Hug L.A."/>
            <person name="Sharon I."/>
            <person name="Castelle C.J."/>
            <person name="Probst A.J."/>
            <person name="Thomas B.C."/>
            <person name="Singh A."/>
            <person name="Wilkins M.J."/>
            <person name="Karaoz U."/>
            <person name="Brodie E.L."/>
            <person name="Williams K.H."/>
            <person name="Hubbard S.S."/>
            <person name="Banfield J.F."/>
        </authorList>
    </citation>
    <scope>NUCLEOTIDE SEQUENCE [LARGE SCALE GENOMIC DNA]</scope>
</reference>
<feature type="transmembrane region" description="Helical" evidence="6">
    <location>
        <begin position="255"/>
        <end position="274"/>
    </location>
</feature>
<dbReference type="EMBL" id="MHHR01000020">
    <property type="protein sequence ID" value="OGY34194.1"/>
    <property type="molecule type" value="Genomic_DNA"/>
</dbReference>
<feature type="transmembrane region" description="Helical" evidence="6">
    <location>
        <begin position="412"/>
        <end position="433"/>
    </location>
</feature>
<dbReference type="InterPro" id="IPR002797">
    <property type="entry name" value="Polysacc_synth"/>
</dbReference>
<sequence>MKQSKLTGAIALTIAQAVVLFLGFIIHPLIGRLLGKAEYGIFGVVLSVQTIFGIMLTLGVPSAVSKFVAQNNEHAQSILKQALKIQLIVGMCISLIVIALSPVISRALNDASLTKYFIFIAGVIFLQGIYPIYVQFLSGMHRFNKQALLTSVYAVAKLLGAISLIYIFRLYGALSGFAVGGVLAASLGWYWTRSIGGIQPYTIQLTSFFSFAGTYAVILLGLQILMSQDLFMVKAMLENDALAGDYNSAVNLSRISYMLLQGMAFVLLPSVAALTRPGASKEKAITFIRDALRYLIALIVPCVVLAASTSKELIILFYGVKYEQAAPVLTILMIGLGALSFYLLLANIVAGAGKAHVALYITIGMIIASAALGTYLIPHYQLLGAASQTTITALMGLVALAIYTFKTFSIPYPLISTVNIVIATAVAVLPTYIWKASSFMLPLQYIVLGALYIGILWIIGEVTDKDKQLIASLRKSLPV</sequence>
<gene>
    <name evidence="7" type="ORF">A3D99_00550</name>
</gene>
<name>A0A1G1X2L9_9BACT</name>
<feature type="transmembrane region" description="Helical" evidence="6">
    <location>
        <begin position="295"/>
        <end position="319"/>
    </location>
</feature>
<feature type="transmembrane region" description="Helical" evidence="6">
    <location>
        <begin position="325"/>
        <end position="345"/>
    </location>
</feature>
<organism evidence="7 8">
    <name type="scientific">Candidatus Andersenbacteria bacterium RIFCSPHIGHO2_12_FULL_45_11</name>
    <dbReference type="NCBI Taxonomy" id="1797281"/>
    <lineage>
        <taxon>Bacteria</taxon>
        <taxon>Candidatus Anderseniibacteriota</taxon>
    </lineage>
</organism>
<feature type="transmembrane region" description="Helical" evidence="6">
    <location>
        <begin position="148"/>
        <end position="168"/>
    </location>
</feature>
<feature type="transmembrane region" description="Helical" evidence="6">
    <location>
        <begin position="439"/>
        <end position="459"/>
    </location>
</feature>
<feature type="transmembrane region" description="Helical" evidence="6">
    <location>
        <begin position="383"/>
        <end position="405"/>
    </location>
</feature>
<dbReference type="Proteomes" id="UP000177528">
    <property type="component" value="Unassembled WGS sequence"/>
</dbReference>